<feature type="region of interest" description="Disordered" evidence="1">
    <location>
        <begin position="1"/>
        <end position="115"/>
    </location>
</feature>
<dbReference type="Proteomes" id="UP001139104">
    <property type="component" value="Unassembled WGS sequence"/>
</dbReference>
<dbReference type="EMBL" id="JAIVFP010000001">
    <property type="protein sequence ID" value="MCI4683760.1"/>
    <property type="molecule type" value="Genomic_DNA"/>
</dbReference>
<accession>A0ABS9Z8R4</accession>
<feature type="compositionally biased region" description="Basic and acidic residues" evidence="1">
    <location>
        <begin position="33"/>
        <end position="42"/>
    </location>
</feature>
<name>A0ABS9Z8R4_9HYPH</name>
<comment type="caution">
    <text evidence="2">The sequence shown here is derived from an EMBL/GenBank/DDBJ whole genome shotgun (WGS) entry which is preliminary data.</text>
</comment>
<reference evidence="2" key="1">
    <citation type="journal article" date="2022" name="ISME J.">
        <title>Identification of active gaseous-alkane degraders at natural gas seeps.</title>
        <authorList>
            <person name="Farhan Ul Haque M."/>
            <person name="Hernandez M."/>
            <person name="Crombie A.T."/>
            <person name="Murrell J.C."/>
        </authorList>
    </citation>
    <scope>NUCLEOTIDE SEQUENCE</scope>
    <source>
        <strain evidence="2">PC2</strain>
    </source>
</reference>
<protein>
    <submittedName>
        <fullName evidence="2">Uncharacterized protein</fullName>
    </submittedName>
</protein>
<feature type="compositionally biased region" description="Polar residues" evidence="1">
    <location>
        <begin position="103"/>
        <end position="115"/>
    </location>
</feature>
<evidence type="ECO:0000313" key="3">
    <source>
        <dbReference type="Proteomes" id="UP001139104"/>
    </source>
</evidence>
<keyword evidence="3" id="KW-1185">Reference proteome</keyword>
<sequence>MADGVAEEKDGGDDDGGGFEAQIAPERQTGGHANREVGHADLELEGADLPSNVSGGDFGKDNMGYARPKPRDSDREQQEPGQEALGGGREKGGDGEKGRQILKNKTNALADRNQP</sequence>
<evidence type="ECO:0000256" key="1">
    <source>
        <dbReference type="SAM" id="MobiDB-lite"/>
    </source>
</evidence>
<proteinExistence type="predicted"/>
<gene>
    <name evidence="2" type="ORF">K2U94_13470</name>
</gene>
<feature type="compositionally biased region" description="Basic and acidic residues" evidence="1">
    <location>
        <begin position="88"/>
        <end position="99"/>
    </location>
</feature>
<evidence type="ECO:0000313" key="2">
    <source>
        <dbReference type="EMBL" id="MCI4683760.1"/>
    </source>
</evidence>
<organism evidence="2 3">
    <name type="scientific">Candidatus Rhodoblastus alkanivorans</name>
    <dbReference type="NCBI Taxonomy" id="2954117"/>
    <lineage>
        <taxon>Bacteria</taxon>
        <taxon>Pseudomonadati</taxon>
        <taxon>Pseudomonadota</taxon>
        <taxon>Alphaproteobacteria</taxon>
        <taxon>Hyphomicrobiales</taxon>
        <taxon>Rhodoblastaceae</taxon>
        <taxon>Rhodoblastus</taxon>
    </lineage>
</organism>
<feature type="compositionally biased region" description="Basic and acidic residues" evidence="1">
    <location>
        <begin position="69"/>
        <end position="78"/>
    </location>
</feature>